<keyword evidence="14" id="KW-0460">Magnesium</keyword>
<keyword evidence="11" id="KW-0699">rRNA-binding</keyword>
<evidence type="ECO:0000313" key="17">
    <source>
        <dbReference type="EMBL" id="BDI31428.1"/>
    </source>
</evidence>
<dbReference type="SUPFAM" id="SSF50249">
    <property type="entry name" value="Nucleic acid-binding proteins"/>
    <property type="match status" value="1"/>
</dbReference>
<dbReference type="SMART" id="SM00316">
    <property type="entry name" value="S1"/>
    <property type="match status" value="1"/>
</dbReference>
<keyword evidence="15" id="KW-0694">RNA-binding</keyword>
<feature type="compositionally biased region" description="Basic and acidic residues" evidence="16">
    <location>
        <begin position="587"/>
        <end position="601"/>
    </location>
</feature>
<dbReference type="GO" id="GO:0004540">
    <property type="term" value="F:RNA nuclease activity"/>
    <property type="evidence" value="ECO:0007669"/>
    <property type="project" value="InterPro"/>
</dbReference>
<dbReference type="Gene3D" id="3.40.1260.20">
    <property type="entry name" value="Ribonuclease E, catalytic domain"/>
    <property type="match status" value="1"/>
</dbReference>
<dbReference type="EMBL" id="AP025739">
    <property type="protein sequence ID" value="BDI31428.1"/>
    <property type="molecule type" value="Genomic_DNA"/>
</dbReference>
<evidence type="ECO:0000256" key="4">
    <source>
        <dbReference type="ARBA" id="ARBA00017719"/>
    </source>
</evidence>
<evidence type="ECO:0000256" key="11">
    <source>
        <dbReference type="ARBA" id="ARBA00022730"/>
    </source>
</evidence>
<dbReference type="InterPro" id="IPR004659">
    <property type="entry name" value="RNase_E/G"/>
</dbReference>
<evidence type="ECO:0000313" key="18">
    <source>
        <dbReference type="Proteomes" id="UP000287394"/>
    </source>
</evidence>
<dbReference type="PANTHER" id="PTHR30001">
    <property type="entry name" value="RIBONUCLEASE"/>
    <property type="match status" value="1"/>
</dbReference>
<dbReference type="GO" id="GO:0008033">
    <property type="term" value="P:tRNA processing"/>
    <property type="evidence" value="ECO:0007669"/>
    <property type="project" value="UniProtKB-KW"/>
</dbReference>
<gene>
    <name evidence="17" type="ORF">CCAX7_34790</name>
</gene>
<dbReference type="GO" id="GO:0004519">
    <property type="term" value="F:endonuclease activity"/>
    <property type="evidence" value="ECO:0007669"/>
    <property type="project" value="UniProtKB-KW"/>
</dbReference>
<evidence type="ECO:0000256" key="16">
    <source>
        <dbReference type="SAM" id="MobiDB-lite"/>
    </source>
</evidence>
<sequence>MAKEIIVNVGHRETRIAVLDDKLLVELHVEREQRVVGNLYKAKVDNVLQGMDAAFVEIGLERNAFLYVADILPEDDEEGGGRFRGRDRRDLHIKDLVQRGDQLLVQVVKGPRGTKGSRVSTRVSLPGRFLVLMPEANNLGVSRKIDESKERDRLKKIVQSFREPGFGVIVRTEAEGRGAAELRQDYLMLTETWREVQAKSKTTQAPALIHQDMGLVYKILRDAFGSDIGRLVIDSPTDYAQAHEIISRISPDLQDRIELYDGEKPIFEFFKIEDDIERLLRRKVPLKSGGSLIIDQTEALVSIDVNSGKFTGTTGLADTILKTNLEATEEIARQLRLRDLGGMIILDFIDMDSPRDKKTVMDAFVKALKDDRSRTKISSISALGLIEMTRKRTGETVDTAMTEICPYCHGLGRVDSAETVSLSVERELRRLAATTQSEAFVVTAHPDVAAHLVGAQGEDLEILERQLRRSIYVRSGPSWHHVEKYDIDQTSIQKVEQTLAVPRRGQVVECVVSRDDPHGERAPWAISYLLPQRAFQVDLANGAKYAGQTVRVRLTDVRRSIAIGEVVGGASKGGSRENSNGGNERTGGGERHQPRERTPSN</sequence>
<evidence type="ECO:0000256" key="10">
    <source>
        <dbReference type="ARBA" id="ARBA00022723"/>
    </source>
</evidence>
<dbReference type="CDD" id="cd04453">
    <property type="entry name" value="S1_RNase_E"/>
    <property type="match status" value="1"/>
</dbReference>
<keyword evidence="5" id="KW-0963">Cytoplasm</keyword>
<evidence type="ECO:0000256" key="6">
    <source>
        <dbReference type="ARBA" id="ARBA00022552"/>
    </source>
</evidence>
<dbReference type="AlphaFoldDB" id="A0A402CY70"/>
<dbReference type="GO" id="GO:0046872">
    <property type="term" value="F:metal ion binding"/>
    <property type="evidence" value="ECO:0007669"/>
    <property type="project" value="UniProtKB-KW"/>
</dbReference>
<dbReference type="PANTHER" id="PTHR30001:SF0">
    <property type="entry name" value="RIBONUCLEASE G"/>
    <property type="match status" value="1"/>
</dbReference>
<evidence type="ECO:0000256" key="7">
    <source>
        <dbReference type="ARBA" id="ARBA00022555"/>
    </source>
</evidence>
<evidence type="ECO:0000256" key="5">
    <source>
        <dbReference type="ARBA" id="ARBA00022490"/>
    </source>
</evidence>
<dbReference type="GO" id="GO:0005737">
    <property type="term" value="C:cytoplasm"/>
    <property type="evidence" value="ECO:0007669"/>
    <property type="project" value="UniProtKB-SubCell"/>
</dbReference>
<feature type="region of interest" description="Disordered" evidence="16">
    <location>
        <begin position="568"/>
        <end position="601"/>
    </location>
</feature>
<keyword evidence="12" id="KW-0255">Endonuclease</keyword>
<evidence type="ECO:0000256" key="2">
    <source>
        <dbReference type="ARBA" id="ARBA00004496"/>
    </source>
</evidence>
<dbReference type="GO" id="GO:0019843">
    <property type="term" value="F:rRNA binding"/>
    <property type="evidence" value="ECO:0007669"/>
    <property type="project" value="UniProtKB-KW"/>
</dbReference>
<accession>A0A402CY70</accession>
<name>A0A402CY70_9BACT</name>
<dbReference type="Proteomes" id="UP000287394">
    <property type="component" value="Chromosome"/>
</dbReference>
<evidence type="ECO:0000256" key="13">
    <source>
        <dbReference type="ARBA" id="ARBA00022801"/>
    </source>
</evidence>
<dbReference type="RefSeq" id="WP_119322290.1">
    <property type="nucleotide sequence ID" value="NZ_AP025739.1"/>
</dbReference>
<keyword evidence="8" id="KW-0819">tRNA processing</keyword>
<keyword evidence="13" id="KW-0378">Hydrolase</keyword>
<protein>
    <recommendedName>
        <fullName evidence="4">Ribonuclease G</fullName>
    </recommendedName>
</protein>
<dbReference type="GO" id="GO:0006364">
    <property type="term" value="P:rRNA processing"/>
    <property type="evidence" value="ECO:0007669"/>
    <property type="project" value="UniProtKB-KW"/>
</dbReference>
<dbReference type="NCBIfam" id="TIGR00757">
    <property type="entry name" value="RNaseEG"/>
    <property type="match status" value="1"/>
</dbReference>
<evidence type="ECO:0000256" key="1">
    <source>
        <dbReference type="ARBA" id="ARBA00001946"/>
    </source>
</evidence>
<organism evidence="17 18">
    <name type="scientific">Capsulimonas corticalis</name>
    <dbReference type="NCBI Taxonomy" id="2219043"/>
    <lineage>
        <taxon>Bacteria</taxon>
        <taxon>Bacillati</taxon>
        <taxon>Armatimonadota</taxon>
        <taxon>Armatimonadia</taxon>
        <taxon>Capsulimonadales</taxon>
        <taxon>Capsulimonadaceae</taxon>
        <taxon>Capsulimonas</taxon>
    </lineage>
</organism>
<evidence type="ECO:0000256" key="12">
    <source>
        <dbReference type="ARBA" id="ARBA00022759"/>
    </source>
</evidence>
<evidence type="ECO:0000256" key="15">
    <source>
        <dbReference type="ARBA" id="ARBA00022884"/>
    </source>
</evidence>
<keyword evidence="6" id="KW-0698">rRNA processing</keyword>
<reference evidence="17 18" key="1">
    <citation type="journal article" date="2019" name="Int. J. Syst. Evol. Microbiol.">
        <title>Capsulimonas corticalis gen. nov., sp. nov., an aerobic capsulated bacterium, of a novel bacterial order, Capsulimonadales ord. nov., of the class Armatimonadia of the phylum Armatimonadetes.</title>
        <authorList>
            <person name="Li J."/>
            <person name="Kudo C."/>
            <person name="Tonouchi A."/>
        </authorList>
    </citation>
    <scope>NUCLEOTIDE SEQUENCE [LARGE SCALE GENOMIC DNA]</scope>
    <source>
        <strain evidence="17 18">AX-7</strain>
    </source>
</reference>
<dbReference type="GO" id="GO:0000049">
    <property type="term" value="F:tRNA binding"/>
    <property type="evidence" value="ECO:0007669"/>
    <property type="project" value="UniProtKB-KW"/>
</dbReference>
<dbReference type="InterPro" id="IPR019307">
    <property type="entry name" value="RNA-bd_AU-1/RNase_E/G"/>
</dbReference>
<dbReference type="PROSITE" id="PS50126">
    <property type="entry name" value="S1"/>
    <property type="match status" value="1"/>
</dbReference>
<dbReference type="Gene3D" id="2.40.50.140">
    <property type="entry name" value="Nucleic acid-binding proteins"/>
    <property type="match status" value="1"/>
</dbReference>
<evidence type="ECO:0000256" key="3">
    <source>
        <dbReference type="ARBA" id="ARBA00005663"/>
    </source>
</evidence>
<dbReference type="InterPro" id="IPR012340">
    <property type="entry name" value="NA-bd_OB-fold"/>
</dbReference>
<comment type="similarity">
    <text evidence="3">Belongs to the RNase E/G family. RNase G subfamily.</text>
</comment>
<keyword evidence="7" id="KW-0820">tRNA-binding</keyword>
<keyword evidence="18" id="KW-1185">Reference proteome</keyword>
<keyword evidence="9" id="KW-0540">Nuclease</keyword>
<dbReference type="InterPro" id="IPR048583">
    <property type="entry name" value="RNase_E_G_thioredoxin-like"/>
</dbReference>
<dbReference type="Pfam" id="PF20833">
    <property type="entry name" value="RNase_E_G_Thio"/>
    <property type="match status" value="1"/>
</dbReference>
<dbReference type="Pfam" id="PF10150">
    <property type="entry name" value="RNase_E_G"/>
    <property type="match status" value="1"/>
</dbReference>
<comment type="subcellular location">
    <subcellularLocation>
        <location evidence="2">Cytoplasm</location>
    </subcellularLocation>
</comment>
<evidence type="ECO:0000256" key="9">
    <source>
        <dbReference type="ARBA" id="ARBA00022722"/>
    </source>
</evidence>
<keyword evidence="10" id="KW-0479">Metal-binding</keyword>
<proteinExistence type="inferred from homology"/>
<dbReference type="GO" id="GO:0016787">
    <property type="term" value="F:hydrolase activity"/>
    <property type="evidence" value="ECO:0007669"/>
    <property type="project" value="UniProtKB-KW"/>
</dbReference>
<evidence type="ECO:0000256" key="8">
    <source>
        <dbReference type="ARBA" id="ARBA00022694"/>
    </source>
</evidence>
<dbReference type="OrthoDB" id="9804278at2"/>
<dbReference type="KEGG" id="ccot:CCAX7_34790"/>
<comment type="cofactor">
    <cofactor evidence="1">
        <name>Mg(2+)</name>
        <dbReference type="ChEBI" id="CHEBI:18420"/>
    </cofactor>
</comment>
<dbReference type="InterPro" id="IPR003029">
    <property type="entry name" value="S1_domain"/>
</dbReference>
<evidence type="ECO:0000256" key="14">
    <source>
        <dbReference type="ARBA" id="ARBA00022842"/>
    </source>
</evidence>